<dbReference type="Proteomes" id="UP000182264">
    <property type="component" value="Chromosome"/>
</dbReference>
<dbReference type="Gene3D" id="3.40.50.300">
    <property type="entry name" value="P-loop containing nucleotide triphosphate hydrolases"/>
    <property type="match status" value="2"/>
</dbReference>
<dbReference type="Gene3D" id="1.10.287.380">
    <property type="entry name" value="Valyl-tRNA synthetase, C-terminal domain"/>
    <property type="match status" value="1"/>
</dbReference>
<dbReference type="SMART" id="SM00382">
    <property type="entry name" value="AAA"/>
    <property type="match status" value="2"/>
</dbReference>
<evidence type="ECO:0000256" key="6">
    <source>
        <dbReference type="ARBA" id="ARBA00022840"/>
    </source>
</evidence>
<dbReference type="InterPro" id="IPR032524">
    <property type="entry name" value="ABC_tran_C"/>
</dbReference>
<dbReference type="InterPro" id="IPR043686">
    <property type="entry name" value="Uup"/>
</dbReference>
<dbReference type="InterPro" id="IPR027417">
    <property type="entry name" value="P-loop_NTPase"/>
</dbReference>
<dbReference type="EC" id="3.6.1.-" evidence="11"/>
<dbReference type="AlphaFoldDB" id="A0A1L3GEY0"/>
<dbReference type="PROSITE" id="PS50893">
    <property type="entry name" value="ABC_TRANSPORTER_2"/>
    <property type="match status" value="2"/>
</dbReference>
<evidence type="ECO:0000259" key="12">
    <source>
        <dbReference type="PROSITE" id="PS50893"/>
    </source>
</evidence>
<accession>A0A1L3GEY0</accession>
<dbReference type="GO" id="GO:0005737">
    <property type="term" value="C:cytoplasm"/>
    <property type="evidence" value="ECO:0007669"/>
    <property type="project" value="UniProtKB-SubCell"/>
</dbReference>
<comment type="function">
    <text evidence="11">Probably plays a role in ribosome assembly or function. May be involved in resolution of branched DNA intermediates that result from template switching in postreplication gaps. Binds DNA and has ATPase activity.</text>
</comment>
<comment type="catalytic activity">
    <reaction evidence="9 11">
        <text>ATP + H2O = ADP + phosphate + H(+)</text>
        <dbReference type="Rhea" id="RHEA:13065"/>
        <dbReference type="ChEBI" id="CHEBI:15377"/>
        <dbReference type="ChEBI" id="CHEBI:15378"/>
        <dbReference type="ChEBI" id="CHEBI:30616"/>
        <dbReference type="ChEBI" id="CHEBI:43474"/>
        <dbReference type="ChEBI" id="CHEBI:456216"/>
    </reaction>
</comment>
<dbReference type="GO" id="GO:0005524">
    <property type="term" value="F:ATP binding"/>
    <property type="evidence" value="ECO:0007669"/>
    <property type="project" value="UniProtKB-UniRule"/>
</dbReference>
<dbReference type="GO" id="GO:0043022">
    <property type="term" value="F:ribosome binding"/>
    <property type="evidence" value="ECO:0007669"/>
    <property type="project" value="UniProtKB-UniRule"/>
</dbReference>
<dbReference type="Pfam" id="PF12848">
    <property type="entry name" value="ABC_tran_Xtn"/>
    <property type="match status" value="1"/>
</dbReference>
<keyword evidence="8 11" id="KW-0234">DNA repair</keyword>
<dbReference type="OrthoDB" id="9762369at2"/>
<keyword evidence="3 11" id="KW-0547">Nucleotide-binding</keyword>
<evidence type="ECO:0000313" key="13">
    <source>
        <dbReference type="EMBL" id="APG24480.1"/>
    </source>
</evidence>
<organism evidence="13 14">
    <name type="scientific">Syntrophotalea acetylenica</name>
    <name type="common">Pelobacter acetylenicus</name>
    <dbReference type="NCBI Taxonomy" id="29542"/>
    <lineage>
        <taxon>Bacteria</taxon>
        <taxon>Pseudomonadati</taxon>
        <taxon>Thermodesulfobacteriota</taxon>
        <taxon>Desulfuromonadia</taxon>
        <taxon>Desulfuromonadales</taxon>
        <taxon>Syntrophotaleaceae</taxon>
        <taxon>Syntrophotalea</taxon>
    </lineage>
</organism>
<dbReference type="PANTHER" id="PTHR42855:SF1">
    <property type="entry name" value="ABC TRANSPORTER DOMAIN-CONTAINING PROTEIN"/>
    <property type="match status" value="1"/>
</dbReference>
<feature type="domain" description="ABC transporter" evidence="12">
    <location>
        <begin position="319"/>
        <end position="544"/>
    </location>
</feature>
<feature type="binding site" evidence="11">
    <location>
        <begin position="36"/>
        <end position="43"/>
    </location>
    <ligand>
        <name>ATP</name>
        <dbReference type="ChEBI" id="CHEBI:30616"/>
        <label>1</label>
    </ligand>
</feature>
<keyword evidence="7 11" id="KW-0238">DNA-binding</keyword>
<feature type="domain" description="ABC transporter" evidence="12">
    <location>
        <begin position="4"/>
        <end position="252"/>
    </location>
</feature>
<evidence type="ECO:0000256" key="5">
    <source>
        <dbReference type="ARBA" id="ARBA00022801"/>
    </source>
</evidence>
<comment type="subcellular location">
    <subcellularLocation>
        <location evidence="11">Cytoplasm</location>
    </subcellularLocation>
    <text evidence="11">Associates with ribosomes.</text>
</comment>
<dbReference type="SUPFAM" id="SSF52540">
    <property type="entry name" value="P-loop containing nucleoside triphosphate hydrolases"/>
    <property type="match status" value="2"/>
</dbReference>
<evidence type="ECO:0000256" key="1">
    <source>
        <dbReference type="ARBA" id="ARBA00022490"/>
    </source>
</evidence>
<keyword evidence="2 11" id="KW-0677">Repeat</keyword>
<evidence type="ECO:0000256" key="7">
    <source>
        <dbReference type="ARBA" id="ARBA00023125"/>
    </source>
</evidence>
<evidence type="ECO:0000256" key="9">
    <source>
        <dbReference type="ARBA" id="ARBA00049360"/>
    </source>
</evidence>
<dbReference type="Pfam" id="PF00005">
    <property type="entry name" value="ABC_tran"/>
    <property type="match status" value="2"/>
</dbReference>
<sequence length="625" mass="70441">MALLSLQNVCLAFGGPALFEDVNLHIESGDRIGLLGRNGCGKSTLLRLIAGELQPDSGGVICRQGVRIATLPQDVPADLTGTVYEEVLCGLGAAGRELLNYHRLARQVRDGDESRLADLLHSQQALETSGAWPLEQLVGQVLSHLHLDGEVPVAELSGGVKRRVLLARALVGEPDMLLLDEPTNHLDIDTIDWLESFLKRSSLTLVFVTHDREFLKALATRTVELDRGRLFDFACDYETFLRRREEALHAEDQQWQRFDRKLAQEEVWIRQGIKARRTRNMGRVRDLQRMREERRQRRDRTGKARLQLQEAARSGKLVAELEGVCFGYGDNPVIRDLTTTILRGDRIGIIGPNGAGKSTLLKLILGQMEPQQGQVRLGTNLEILYFDQLREQLDPDATVQQNLSGDQDTVLVGGKPRHVYGYLQDFLFTPDRARTPVRILSGGERHRLLLAKLFTREANVLVLDEPTNDLDLETLELLEELLADFAGTVLLVSHDRAFLDRVVTGTLVWEGEGRFVDYVGGYQDWLRQRPLPDPEPVPAKVAKGKPERCRPRKLSFKERHELEALPARIEALETEQAGLHEKLADPAFYKEQGDAVPLLRERMTRLDAELTACFARWEELESLAE</sequence>
<dbReference type="STRING" id="29542.A6070_13750"/>
<dbReference type="GO" id="GO:0016887">
    <property type="term" value="F:ATP hydrolysis activity"/>
    <property type="evidence" value="ECO:0007669"/>
    <property type="project" value="UniProtKB-UniRule"/>
</dbReference>
<evidence type="ECO:0000256" key="2">
    <source>
        <dbReference type="ARBA" id="ARBA00022737"/>
    </source>
</evidence>
<dbReference type="HAMAP" id="MF_00848">
    <property type="entry name" value="Uup"/>
    <property type="match status" value="1"/>
</dbReference>
<dbReference type="FunFam" id="3.40.50.300:FF:000309">
    <property type="entry name" value="ABC transporter ATP-binding protein"/>
    <property type="match status" value="1"/>
</dbReference>
<evidence type="ECO:0000256" key="4">
    <source>
        <dbReference type="ARBA" id="ARBA00022763"/>
    </source>
</evidence>
<evidence type="ECO:0000256" key="8">
    <source>
        <dbReference type="ARBA" id="ARBA00023204"/>
    </source>
</evidence>
<keyword evidence="14" id="KW-1185">Reference proteome</keyword>
<evidence type="ECO:0000313" key="14">
    <source>
        <dbReference type="Proteomes" id="UP000182264"/>
    </source>
</evidence>
<dbReference type="GO" id="GO:0003677">
    <property type="term" value="F:DNA binding"/>
    <property type="evidence" value="ECO:0007669"/>
    <property type="project" value="UniProtKB-UniRule"/>
</dbReference>
<dbReference type="InterPro" id="IPR037118">
    <property type="entry name" value="Val-tRNA_synth_C_sf"/>
</dbReference>
<dbReference type="CDD" id="cd03221">
    <property type="entry name" value="ABCF_EF-3"/>
    <property type="match status" value="2"/>
</dbReference>
<keyword evidence="6 11" id="KW-0067">ATP-binding</keyword>
<evidence type="ECO:0000256" key="11">
    <source>
        <dbReference type="HAMAP-Rule" id="MF_00848"/>
    </source>
</evidence>
<dbReference type="InterPro" id="IPR032781">
    <property type="entry name" value="ABC_tran_Xtn"/>
</dbReference>
<protein>
    <recommendedName>
        <fullName evidence="11">ATP-binding protein Uup</fullName>
        <ecNumber evidence="11">3.6.1.-</ecNumber>
    </recommendedName>
</protein>
<name>A0A1L3GEY0_SYNAC</name>
<gene>
    <name evidence="11" type="primary">uup</name>
    <name evidence="13" type="ORF">A7E75_05100</name>
</gene>
<keyword evidence="1 11" id="KW-0963">Cytoplasm</keyword>
<dbReference type="InterPro" id="IPR003439">
    <property type="entry name" value="ABC_transporter-like_ATP-bd"/>
</dbReference>
<reference evidence="13 14" key="1">
    <citation type="journal article" date="2017" name="Genome Announc.">
        <title>Complete Genome Sequences of Two Acetylene-Fermenting Pelobacter acetylenicus Strains.</title>
        <authorList>
            <person name="Sutton J.M."/>
            <person name="Baesman S.M."/>
            <person name="Fierst J.L."/>
            <person name="Poret-Peterson A.T."/>
            <person name="Oremland R.S."/>
            <person name="Dunlap D.S."/>
            <person name="Akob D.M."/>
        </authorList>
    </citation>
    <scope>NUCLEOTIDE SEQUENCE [LARGE SCALE GENOMIC DNA]</scope>
    <source>
        <strain evidence="13 14">DSM 3247</strain>
    </source>
</reference>
<evidence type="ECO:0000256" key="3">
    <source>
        <dbReference type="ARBA" id="ARBA00022741"/>
    </source>
</evidence>
<dbReference type="GO" id="GO:0006281">
    <property type="term" value="P:DNA repair"/>
    <property type="evidence" value="ECO:0007669"/>
    <property type="project" value="UniProtKB-KW"/>
</dbReference>
<dbReference type="PANTHER" id="PTHR42855">
    <property type="entry name" value="ABC TRANSPORTER ATP-BINDING SUBUNIT"/>
    <property type="match status" value="1"/>
</dbReference>
<dbReference type="InterPro" id="IPR051309">
    <property type="entry name" value="ABCF_ATPase"/>
</dbReference>
<keyword evidence="5 11" id="KW-0378">Hydrolase</keyword>
<dbReference type="KEGG" id="pace:A6070_13750"/>
<dbReference type="InterPro" id="IPR003593">
    <property type="entry name" value="AAA+_ATPase"/>
</dbReference>
<comment type="similarity">
    <text evidence="10 11">Belongs to the ABC transporter superfamily. ABCF family. Uup subfamily.</text>
</comment>
<proteinExistence type="inferred from homology"/>
<keyword evidence="4 11" id="KW-0227">DNA damage</keyword>
<feature type="binding site" evidence="11">
    <location>
        <begin position="351"/>
        <end position="358"/>
    </location>
    <ligand>
        <name>ATP</name>
        <dbReference type="ChEBI" id="CHEBI:30616"/>
        <label>2</label>
    </ligand>
</feature>
<dbReference type="RefSeq" id="WP_072286320.1">
    <property type="nucleotide sequence ID" value="NZ_CP015455.1"/>
</dbReference>
<evidence type="ECO:0000256" key="10">
    <source>
        <dbReference type="ARBA" id="ARBA00061478"/>
    </source>
</evidence>
<dbReference type="FunFam" id="3.40.50.300:FF:000011">
    <property type="entry name" value="Putative ABC transporter ATP-binding component"/>
    <property type="match status" value="1"/>
</dbReference>
<dbReference type="Pfam" id="PF16326">
    <property type="entry name" value="ABC_tran_CTD"/>
    <property type="match status" value="1"/>
</dbReference>
<dbReference type="EMBL" id="CP015518">
    <property type="protein sequence ID" value="APG24480.1"/>
    <property type="molecule type" value="Genomic_DNA"/>
</dbReference>